<gene>
    <name evidence="9" type="ORF">M422DRAFT_781034</name>
</gene>
<evidence type="ECO:0000256" key="3">
    <source>
        <dbReference type="ARBA" id="ARBA00022723"/>
    </source>
</evidence>
<dbReference type="Gene3D" id="1.10.630.10">
    <property type="entry name" value="Cytochrome P450"/>
    <property type="match status" value="1"/>
</dbReference>
<proteinExistence type="inferred from homology"/>
<evidence type="ECO:0000256" key="2">
    <source>
        <dbReference type="ARBA" id="ARBA00010617"/>
    </source>
</evidence>
<dbReference type="Pfam" id="PF00067">
    <property type="entry name" value="p450"/>
    <property type="match status" value="1"/>
</dbReference>
<evidence type="ECO:0000256" key="8">
    <source>
        <dbReference type="SAM" id="Phobius"/>
    </source>
</evidence>
<evidence type="ECO:0000256" key="1">
    <source>
        <dbReference type="ARBA" id="ARBA00001971"/>
    </source>
</evidence>
<keyword evidence="6 7" id="KW-0349">Heme</keyword>
<protein>
    <recommendedName>
        <fullName evidence="11">Cytochrome P450</fullName>
    </recommendedName>
</protein>
<sequence>MEILHYEDYQILLAIPLLLSVYFYYNCETQRLRHIPTIGFNSPILSYLSAIKFTFMGYKMIQEGYIHYHGQIYKFPTLTRWYVVVNGPTFTEEIRKAPDSTMSFINALDETIRITYTMGHYMIENTYHNSVVQSKLNPRNLGNIFHEINDEIIHAFDLIIPPSTEWRRYPALETIIKILCRPVNRVFVGLPLCRNQEYLDLGVKFTTDVFTRAIILNMFPFFLVPLVGRVMGPSRTIHRAADHIAPLINENLKAQSNGNKDSERKCSSLFLDSLIEKATEEERSPDRLAGRLLTLDLAGMHTTSTTLVHALYYLAFRGNEYLEPIRAEVEEITSREGWSLDSLSKMKKIDSFFREILRVHTMGPLLSRITLKGYTFSDGTWIPKGTMVSASSDSAHYDQSSYPNPREFSGFRYVDKGERERKGNRSYDAVTITEDFMSFGFGKHACPGRFLATVNLKLMLAHLVLNYDMKLEHEEKRPKDLYIGLSILPNTTAAIMLRKRVLE</sequence>
<dbReference type="PROSITE" id="PS00086">
    <property type="entry name" value="CYTOCHROME_P450"/>
    <property type="match status" value="1"/>
</dbReference>
<evidence type="ECO:0000256" key="7">
    <source>
        <dbReference type="RuleBase" id="RU000461"/>
    </source>
</evidence>
<dbReference type="SUPFAM" id="SSF48264">
    <property type="entry name" value="Cytochrome P450"/>
    <property type="match status" value="1"/>
</dbReference>
<keyword evidence="10" id="KW-1185">Reference proteome</keyword>
<dbReference type="GO" id="GO:0004497">
    <property type="term" value="F:monooxygenase activity"/>
    <property type="evidence" value="ECO:0007669"/>
    <property type="project" value="UniProtKB-KW"/>
</dbReference>
<dbReference type="PRINTS" id="PR00385">
    <property type="entry name" value="P450"/>
</dbReference>
<evidence type="ECO:0000256" key="4">
    <source>
        <dbReference type="ARBA" id="ARBA00023002"/>
    </source>
</evidence>
<dbReference type="GO" id="GO:0020037">
    <property type="term" value="F:heme binding"/>
    <property type="evidence" value="ECO:0007669"/>
    <property type="project" value="InterPro"/>
</dbReference>
<dbReference type="EMBL" id="KN837152">
    <property type="protein sequence ID" value="KIJ39456.1"/>
    <property type="molecule type" value="Genomic_DNA"/>
</dbReference>
<dbReference type="InterPro" id="IPR002403">
    <property type="entry name" value="Cyt_P450_E_grp-IV"/>
</dbReference>
<feature type="binding site" description="axial binding residue" evidence="6">
    <location>
        <position position="446"/>
    </location>
    <ligand>
        <name>heme</name>
        <dbReference type="ChEBI" id="CHEBI:30413"/>
    </ligand>
    <ligandPart>
        <name>Fe</name>
        <dbReference type="ChEBI" id="CHEBI:18248"/>
    </ligandPart>
</feature>
<dbReference type="InterPro" id="IPR001128">
    <property type="entry name" value="Cyt_P450"/>
</dbReference>
<dbReference type="InterPro" id="IPR036396">
    <property type="entry name" value="Cyt_P450_sf"/>
</dbReference>
<dbReference type="PANTHER" id="PTHR46206">
    <property type="entry name" value="CYTOCHROME P450"/>
    <property type="match status" value="1"/>
</dbReference>
<keyword evidence="8" id="KW-0472">Membrane</keyword>
<keyword evidence="8" id="KW-0812">Transmembrane</keyword>
<dbReference type="HOGENOM" id="CLU_022195_0_2_1"/>
<comment type="cofactor">
    <cofactor evidence="1 6">
        <name>heme</name>
        <dbReference type="ChEBI" id="CHEBI:30413"/>
    </cofactor>
</comment>
<evidence type="ECO:0000256" key="5">
    <source>
        <dbReference type="ARBA" id="ARBA00023004"/>
    </source>
</evidence>
<dbReference type="Proteomes" id="UP000054279">
    <property type="component" value="Unassembled WGS sequence"/>
</dbReference>
<name>A0A0C9VNW9_SPHS4</name>
<dbReference type="GO" id="GO:0016705">
    <property type="term" value="F:oxidoreductase activity, acting on paired donors, with incorporation or reduction of molecular oxygen"/>
    <property type="evidence" value="ECO:0007669"/>
    <property type="project" value="InterPro"/>
</dbReference>
<accession>A0A0C9VNW9</accession>
<organism evidence="9 10">
    <name type="scientific">Sphaerobolus stellatus (strain SS14)</name>
    <dbReference type="NCBI Taxonomy" id="990650"/>
    <lineage>
        <taxon>Eukaryota</taxon>
        <taxon>Fungi</taxon>
        <taxon>Dikarya</taxon>
        <taxon>Basidiomycota</taxon>
        <taxon>Agaricomycotina</taxon>
        <taxon>Agaricomycetes</taxon>
        <taxon>Phallomycetidae</taxon>
        <taxon>Geastrales</taxon>
        <taxon>Sphaerobolaceae</taxon>
        <taxon>Sphaerobolus</taxon>
    </lineage>
</organism>
<dbReference type="OrthoDB" id="1844152at2759"/>
<keyword evidence="4 7" id="KW-0560">Oxidoreductase</keyword>
<keyword evidence="7" id="KW-0503">Monooxygenase</keyword>
<dbReference type="PRINTS" id="PR00465">
    <property type="entry name" value="EP450IV"/>
</dbReference>
<dbReference type="GO" id="GO:0005506">
    <property type="term" value="F:iron ion binding"/>
    <property type="evidence" value="ECO:0007669"/>
    <property type="project" value="InterPro"/>
</dbReference>
<evidence type="ECO:0000313" key="10">
    <source>
        <dbReference type="Proteomes" id="UP000054279"/>
    </source>
</evidence>
<evidence type="ECO:0008006" key="11">
    <source>
        <dbReference type="Google" id="ProtNLM"/>
    </source>
</evidence>
<keyword evidence="5 6" id="KW-0408">Iron</keyword>
<keyword evidence="8" id="KW-1133">Transmembrane helix</keyword>
<dbReference type="InterPro" id="IPR017972">
    <property type="entry name" value="Cyt_P450_CS"/>
</dbReference>
<evidence type="ECO:0000256" key="6">
    <source>
        <dbReference type="PIRSR" id="PIRSR602403-1"/>
    </source>
</evidence>
<evidence type="ECO:0000313" key="9">
    <source>
        <dbReference type="EMBL" id="KIJ39456.1"/>
    </source>
</evidence>
<dbReference type="AlphaFoldDB" id="A0A0C9VNW9"/>
<keyword evidence="3 6" id="KW-0479">Metal-binding</keyword>
<dbReference type="CDD" id="cd11041">
    <property type="entry name" value="CYP503A1-like"/>
    <property type="match status" value="1"/>
</dbReference>
<comment type="similarity">
    <text evidence="2 7">Belongs to the cytochrome P450 family.</text>
</comment>
<reference evidence="9 10" key="1">
    <citation type="submission" date="2014-06" db="EMBL/GenBank/DDBJ databases">
        <title>Evolutionary Origins and Diversification of the Mycorrhizal Mutualists.</title>
        <authorList>
            <consortium name="DOE Joint Genome Institute"/>
            <consortium name="Mycorrhizal Genomics Consortium"/>
            <person name="Kohler A."/>
            <person name="Kuo A."/>
            <person name="Nagy L.G."/>
            <person name="Floudas D."/>
            <person name="Copeland A."/>
            <person name="Barry K.W."/>
            <person name="Cichocki N."/>
            <person name="Veneault-Fourrey C."/>
            <person name="LaButti K."/>
            <person name="Lindquist E.A."/>
            <person name="Lipzen A."/>
            <person name="Lundell T."/>
            <person name="Morin E."/>
            <person name="Murat C."/>
            <person name="Riley R."/>
            <person name="Ohm R."/>
            <person name="Sun H."/>
            <person name="Tunlid A."/>
            <person name="Henrissat B."/>
            <person name="Grigoriev I.V."/>
            <person name="Hibbett D.S."/>
            <person name="Martin F."/>
        </authorList>
    </citation>
    <scope>NUCLEOTIDE SEQUENCE [LARGE SCALE GENOMIC DNA]</scope>
    <source>
        <strain evidence="9 10">SS14</strain>
    </source>
</reference>
<feature type="transmembrane region" description="Helical" evidence="8">
    <location>
        <begin position="9"/>
        <end position="25"/>
    </location>
</feature>